<proteinExistence type="inferred from homology"/>
<dbReference type="InterPro" id="IPR036165">
    <property type="entry name" value="YefM-like_sf"/>
</dbReference>
<name>A0AB35T666_RUBRA</name>
<comment type="caution">
    <text evidence="2">The sequence shown here is derived from an EMBL/GenBank/DDBJ whole genome shotgun (WGS) entry which is preliminary data.</text>
</comment>
<dbReference type="SUPFAM" id="SSF143120">
    <property type="entry name" value="YefM-like"/>
    <property type="match status" value="1"/>
</dbReference>
<dbReference type="AlphaFoldDB" id="A0AB35T666"/>
<organism evidence="2 3">
    <name type="scientific">Rubrobacter radiotolerans</name>
    <name type="common">Arthrobacter radiotolerans</name>
    <dbReference type="NCBI Taxonomy" id="42256"/>
    <lineage>
        <taxon>Bacteria</taxon>
        <taxon>Bacillati</taxon>
        <taxon>Actinomycetota</taxon>
        <taxon>Rubrobacteria</taxon>
        <taxon>Rubrobacterales</taxon>
        <taxon>Rubrobacteraceae</taxon>
        <taxon>Rubrobacter</taxon>
    </lineage>
</organism>
<evidence type="ECO:0000313" key="3">
    <source>
        <dbReference type="Proteomes" id="UP001281130"/>
    </source>
</evidence>
<evidence type="ECO:0000313" key="2">
    <source>
        <dbReference type="EMBL" id="MDX5895195.1"/>
    </source>
</evidence>
<dbReference type="Proteomes" id="UP001281130">
    <property type="component" value="Unassembled WGS sequence"/>
</dbReference>
<sequence length="97" mass="10913">MTVDHIPLEKLRRSLGQVAQDVERGGSVVVERRGEEAFALVPMRLYRLLEEERRSVVESTGRAREAFSDLPEEDVENLVSEELASVREERSSSKAGS</sequence>
<dbReference type="NCBIfam" id="TIGR01552">
    <property type="entry name" value="phd_fam"/>
    <property type="match status" value="1"/>
</dbReference>
<dbReference type="Gene3D" id="3.40.1620.10">
    <property type="entry name" value="YefM-like domain"/>
    <property type="match status" value="1"/>
</dbReference>
<evidence type="ECO:0000256" key="1">
    <source>
        <dbReference type="ARBA" id="ARBA00009981"/>
    </source>
</evidence>
<gene>
    <name evidence="2" type="ORF">SIL72_14300</name>
</gene>
<dbReference type="RefSeq" id="WP_159449940.1">
    <property type="nucleotide sequence ID" value="NZ_JAWXXX010000001.1"/>
</dbReference>
<comment type="similarity">
    <text evidence="1">Belongs to the phD/YefM antitoxin family.</text>
</comment>
<protein>
    <submittedName>
        <fullName evidence="2">Type II toxin-antitoxin system prevent-host-death family antitoxin</fullName>
    </submittedName>
</protein>
<reference evidence="2" key="1">
    <citation type="submission" date="2023-11" db="EMBL/GenBank/DDBJ databases">
        <title>MicrobeMod: A computational toolkit for identifying prokaryotic methylation and restriction-modification with nanopore sequencing.</title>
        <authorList>
            <person name="Crits-Christoph A."/>
            <person name="Kang S.C."/>
            <person name="Lee H."/>
            <person name="Ostrov N."/>
        </authorList>
    </citation>
    <scope>NUCLEOTIDE SEQUENCE</scope>
    <source>
        <strain evidence="2">ATCC 51242</strain>
    </source>
</reference>
<accession>A0AB35T666</accession>
<dbReference type="EMBL" id="JAWXXX010000001">
    <property type="protein sequence ID" value="MDX5895195.1"/>
    <property type="molecule type" value="Genomic_DNA"/>
</dbReference>